<dbReference type="SMART" id="SM00862">
    <property type="entry name" value="Trans_reg_C"/>
    <property type="match status" value="1"/>
</dbReference>
<dbReference type="InterPro" id="IPR016032">
    <property type="entry name" value="Sig_transdc_resp-reg_C-effctor"/>
</dbReference>
<protein>
    <submittedName>
        <fullName evidence="4">Winged helix-turn-helix domain-containing protein</fullName>
    </submittedName>
</protein>
<dbReference type="EMBL" id="JBHSAY010000006">
    <property type="protein sequence ID" value="MFC4131275.1"/>
    <property type="molecule type" value="Genomic_DNA"/>
</dbReference>
<dbReference type="CDD" id="cd00383">
    <property type="entry name" value="trans_reg_C"/>
    <property type="match status" value="1"/>
</dbReference>
<gene>
    <name evidence="4" type="ORF">ACFOZ4_11740</name>
</gene>
<keyword evidence="1 2" id="KW-0238">DNA-binding</keyword>
<dbReference type="InterPro" id="IPR036388">
    <property type="entry name" value="WH-like_DNA-bd_sf"/>
</dbReference>
<name>A0ABV8LKJ3_9ACTN</name>
<comment type="caution">
    <text evidence="4">The sequence shown here is derived from an EMBL/GenBank/DDBJ whole genome shotgun (WGS) entry which is preliminary data.</text>
</comment>
<dbReference type="InterPro" id="IPR001867">
    <property type="entry name" value="OmpR/PhoB-type_DNA-bd"/>
</dbReference>
<organism evidence="4 5">
    <name type="scientific">Hamadaea flava</name>
    <dbReference type="NCBI Taxonomy" id="1742688"/>
    <lineage>
        <taxon>Bacteria</taxon>
        <taxon>Bacillati</taxon>
        <taxon>Actinomycetota</taxon>
        <taxon>Actinomycetes</taxon>
        <taxon>Micromonosporales</taxon>
        <taxon>Micromonosporaceae</taxon>
        <taxon>Hamadaea</taxon>
    </lineage>
</organism>
<sequence>MVVGDRALIVCVSADVAVRERLMRQLDPGGVVLLCADLDELREILFPVNDLMLSGGPPDGLLVDQVGFKATWRGRTLPLTRLELRMLGCLAERSQEVWTYQALFTAVWDSVYLGDSAILHSAMKRLRGKLRATADGLEVETVRGIGYRLAVRA</sequence>
<accession>A0ABV8LKJ3</accession>
<evidence type="ECO:0000256" key="2">
    <source>
        <dbReference type="PROSITE-ProRule" id="PRU01091"/>
    </source>
</evidence>
<keyword evidence="5" id="KW-1185">Reference proteome</keyword>
<feature type="domain" description="OmpR/PhoB-type" evidence="3">
    <location>
        <begin position="49"/>
        <end position="151"/>
    </location>
</feature>
<reference evidence="5" key="1">
    <citation type="journal article" date="2019" name="Int. J. Syst. Evol. Microbiol.">
        <title>The Global Catalogue of Microorganisms (GCM) 10K type strain sequencing project: providing services to taxonomists for standard genome sequencing and annotation.</title>
        <authorList>
            <consortium name="The Broad Institute Genomics Platform"/>
            <consortium name="The Broad Institute Genome Sequencing Center for Infectious Disease"/>
            <person name="Wu L."/>
            <person name="Ma J."/>
        </authorList>
    </citation>
    <scope>NUCLEOTIDE SEQUENCE [LARGE SCALE GENOMIC DNA]</scope>
    <source>
        <strain evidence="5">CGMCC 4.7289</strain>
    </source>
</reference>
<dbReference type="Pfam" id="PF00486">
    <property type="entry name" value="Trans_reg_C"/>
    <property type="match status" value="1"/>
</dbReference>
<dbReference type="Gene3D" id="1.10.10.10">
    <property type="entry name" value="Winged helix-like DNA-binding domain superfamily/Winged helix DNA-binding domain"/>
    <property type="match status" value="1"/>
</dbReference>
<dbReference type="SUPFAM" id="SSF46894">
    <property type="entry name" value="C-terminal effector domain of the bipartite response regulators"/>
    <property type="match status" value="1"/>
</dbReference>
<dbReference type="Proteomes" id="UP001595816">
    <property type="component" value="Unassembled WGS sequence"/>
</dbReference>
<evidence type="ECO:0000259" key="3">
    <source>
        <dbReference type="PROSITE" id="PS51755"/>
    </source>
</evidence>
<proteinExistence type="predicted"/>
<dbReference type="RefSeq" id="WP_372502854.1">
    <property type="nucleotide sequence ID" value="NZ_JAMZDZ010000001.1"/>
</dbReference>
<evidence type="ECO:0000256" key="1">
    <source>
        <dbReference type="ARBA" id="ARBA00023125"/>
    </source>
</evidence>
<evidence type="ECO:0000313" key="5">
    <source>
        <dbReference type="Proteomes" id="UP001595816"/>
    </source>
</evidence>
<dbReference type="PROSITE" id="PS51755">
    <property type="entry name" value="OMPR_PHOB"/>
    <property type="match status" value="1"/>
</dbReference>
<evidence type="ECO:0000313" key="4">
    <source>
        <dbReference type="EMBL" id="MFC4131275.1"/>
    </source>
</evidence>
<feature type="DNA-binding region" description="OmpR/PhoB-type" evidence="2">
    <location>
        <begin position="49"/>
        <end position="151"/>
    </location>
</feature>